<sequence length="129" mass="13350">MPRITSVVLSILCTLAGAGCATRASEPGLLGDAALKAYAAKPFDKHAMMGQTVELGRNHGLPVVVEFPCADVCPQYTVRIIHYRLPAGADCAAAGGVTKSVAVPVAITVMQKTFCIPAALAADGGYYTR</sequence>
<gene>
    <name evidence="1" type="ORF">SAMN04487997_1101</name>
</gene>
<dbReference type="OrthoDB" id="6658408at2"/>
<keyword evidence="2" id="KW-1185">Reference proteome</keyword>
<proteinExistence type="predicted"/>
<dbReference type="Proteomes" id="UP000199420">
    <property type="component" value="Unassembled WGS sequence"/>
</dbReference>
<protein>
    <recommendedName>
        <fullName evidence="3">Lipoprotein</fullName>
    </recommendedName>
</protein>
<name>A0A1H6RTN8_9GAMM</name>
<dbReference type="EMBL" id="FNYC01000002">
    <property type="protein sequence ID" value="SEI59113.1"/>
    <property type="molecule type" value="Genomic_DNA"/>
</dbReference>
<evidence type="ECO:0008006" key="3">
    <source>
        <dbReference type="Google" id="ProtNLM"/>
    </source>
</evidence>
<accession>A0A1H6RTN8</accession>
<evidence type="ECO:0000313" key="2">
    <source>
        <dbReference type="Proteomes" id="UP000199420"/>
    </source>
</evidence>
<organism evidence="1 2">
    <name type="scientific">Frateuria terrea</name>
    <dbReference type="NCBI Taxonomy" id="529704"/>
    <lineage>
        <taxon>Bacteria</taxon>
        <taxon>Pseudomonadati</taxon>
        <taxon>Pseudomonadota</taxon>
        <taxon>Gammaproteobacteria</taxon>
        <taxon>Lysobacterales</taxon>
        <taxon>Rhodanobacteraceae</taxon>
        <taxon>Frateuria</taxon>
    </lineage>
</organism>
<evidence type="ECO:0000313" key="1">
    <source>
        <dbReference type="EMBL" id="SEI59113.1"/>
    </source>
</evidence>
<dbReference type="RefSeq" id="WP_091334455.1">
    <property type="nucleotide sequence ID" value="NZ_FNYC01000002.1"/>
</dbReference>
<dbReference type="PROSITE" id="PS51257">
    <property type="entry name" value="PROKAR_LIPOPROTEIN"/>
    <property type="match status" value="1"/>
</dbReference>
<dbReference type="AlphaFoldDB" id="A0A1H6RTN8"/>
<reference evidence="1 2" key="1">
    <citation type="submission" date="2016-10" db="EMBL/GenBank/DDBJ databases">
        <authorList>
            <person name="de Groot N.N."/>
        </authorList>
    </citation>
    <scope>NUCLEOTIDE SEQUENCE [LARGE SCALE GENOMIC DNA]</scope>
    <source>
        <strain evidence="1 2">DSM 26515</strain>
    </source>
</reference>